<evidence type="ECO:0000313" key="3">
    <source>
        <dbReference type="EMBL" id="MCZ0961964.1"/>
    </source>
</evidence>
<dbReference type="Pfam" id="PF09557">
    <property type="entry name" value="DUF2382"/>
    <property type="match status" value="1"/>
</dbReference>
<gene>
    <name evidence="3" type="ORF">OU682_10085</name>
</gene>
<feature type="compositionally biased region" description="Basic and acidic residues" evidence="1">
    <location>
        <begin position="116"/>
        <end position="129"/>
    </location>
</feature>
<dbReference type="Proteomes" id="UP001149822">
    <property type="component" value="Unassembled WGS sequence"/>
</dbReference>
<name>A0ABT4J4C6_9RHOB</name>
<evidence type="ECO:0000259" key="2">
    <source>
        <dbReference type="Pfam" id="PF09557"/>
    </source>
</evidence>
<feature type="region of interest" description="Disordered" evidence="1">
    <location>
        <begin position="112"/>
        <end position="144"/>
    </location>
</feature>
<sequence length="144" mass="16298">MPDDQKTETLPIIEETVSLTSQKVATGRVRIATRTESVEQILPAQLSSVDVEVARVPVGRKIDAVPEIRTEGELTIIPVVEERLVVTRELYLREEVHVRRVEKTETIEIPTTTRRQTVEIDRLPPRGEDADPAQSHNKDDQDDL</sequence>
<dbReference type="RefSeq" id="WP_268941981.1">
    <property type="nucleotide sequence ID" value="NZ_JAPTYD010000011.1"/>
</dbReference>
<keyword evidence="4" id="KW-1185">Reference proteome</keyword>
<dbReference type="EMBL" id="JAPTYD010000011">
    <property type="protein sequence ID" value="MCZ0961964.1"/>
    <property type="molecule type" value="Genomic_DNA"/>
</dbReference>
<proteinExistence type="predicted"/>
<accession>A0ABT4J4C6</accession>
<feature type="domain" description="DUF2382" evidence="2">
    <location>
        <begin position="10"/>
        <end position="120"/>
    </location>
</feature>
<dbReference type="InterPro" id="IPR019060">
    <property type="entry name" value="DUF2382"/>
</dbReference>
<evidence type="ECO:0000313" key="4">
    <source>
        <dbReference type="Proteomes" id="UP001149822"/>
    </source>
</evidence>
<comment type="caution">
    <text evidence="3">The sequence shown here is derived from an EMBL/GenBank/DDBJ whole genome shotgun (WGS) entry which is preliminary data.</text>
</comment>
<organism evidence="3 4">
    <name type="scientific">Paracoccus benzoatiresistens</name>
    <dbReference type="NCBI Taxonomy" id="2997341"/>
    <lineage>
        <taxon>Bacteria</taxon>
        <taxon>Pseudomonadati</taxon>
        <taxon>Pseudomonadota</taxon>
        <taxon>Alphaproteobacteria</taxon>
        <taxon>Rhodobacterales</taxon>
        <taxon>Paracoccaceae</taxon>
        <taxon>Paracoccus</taxon>
    </lineage>
</organism>
<protein>
    <submittedName>
        <fullName evidence="3">DUF2382 domain-containing protein</fullName>
    </submittedName>
</protein>
<reference evidence="3" key="1">
    <citation type="submission" date="2022-12" db="EMBL/GenBank/DDBJ databases">
        <title>Paracoccus sp. EF6 isolated from a lake water.</title>
        <authorList>
            <person name="Liu H."/>
        </authorList>
    </citation>
    <scope>NUCLEOTIDE SEQUENCE</scope>
    <source>
        <strain evidence="3">EF6</strain>
    </source>
</reference>
<evidence type="ECO:0000256" key="1">
    <source>
        <dbReference type="SAM" id="MobiDB-lite"/>
    </source>
</evidence>